<protein>
    <submittedName>
        <fullName evidence="1">Uncharacterized protein</fullName>
    </submittedName>
</protein>
<organism evidence="1 2">
    <name type="scientific">Corallococcus interemptor</name>
    <dbReference type="NCBI Taxonomy" id="2316720"/>
    <lineage>
        <taxon>Bacteria</taxon>
        <taxon>Pseudomonadati</taxon>
        <taxon>Myxococcota</taxon>
        <taxon>Myxococcia</taxon>
        <taxon>Myxococcales</taxon>
        <taxon>Cystobacterineae</taxon>
        <taxon>Myxococcaceae</taxon>
        <taxon>Corallococcus</taxon>
    </lineage>
</organism>
<reference evidence="2" key="1">
    <citation type="submission" date="2018-09" db="EMBL/GenBank/DDBJ databases">
        <authorList>
            <person name="Livingstone P.G."/>
            <person name="Whitworth D.E."/>
        </authorList>
    </citation>
    <scope>NUCLEOTIDE SEQUENCE [LARGE SCALE GENOMIC DNA]</scope>
    <source>
        <strain evidence="2">AB047A</strain>
    </source>
</reference>
<evidence type="ECO:0000313" key="2">
    <source>
        <dbReference type="Proteomes" id="UP000282656"/>
    </source>
</evidence>
<keyword evidence="2" id="KW-1185">Reference proteome</keyword>
<dbReference type="SUPFAM" id="SSF50969">
    <property type="entry name" value="YVTN repeat-like/Quinoprotein amine dehydrogenase"/>
    <property type="match status" value="1"/>
</dbReference>
<gene>
    <name evidence="1" type="ORF">D7X96_12235</name>
</gene>
<dbReference type="AlphaFoldDB" id="A0A3A8QNB0"/>
<dbReference type="Proteomes" id="UP000282656">
    <property type="component" value="Unassembled WGS sequence"/>
</dbReference>
<accession>A0A3A8QNB0</accession>
<dbReference type="EMBL" id="RAWM01000025">
    <property type="protein sequence ID" value="RKH70279.1"/>
    <property type="molecule type" value="Genomic_DNA"/>
</dbReference>
<proteinExistence type="predicted"/>
<sequence>MLSRATALFFLGLGMASCGTKDPGPDTQEVPRLEVLRENARLLGVDERQRFLLFTDQNDSGTYAKLLPLGVDTRISDPAQGATLAQDGSVVLLWSAPDGAQARTRWLWRPGSGAGIPFTTRSTGDAVHDRALSYLAFTETDAGTTSLRVMDTATCTQQACPLRTVLEVPGNLLSLQVGGKTVLAFDAKQGWLIDVPSGAVTELGPQPEPPTLSPDGAHYILFDGAGHLQVFDTATRTLQWERPWAQDVSRAGWKVGAAVMTDAKLLVVNIYEPPPPGSIPLVRATLTCDATSCRGLDGGDGNCGLAGRGDLVSCSRQVRCGPYGCEYNSLYFDASMRLLSNTSSTGARQPQPAFSADLTQNVSLYRDSSSDRLIWNRPEGGRELALQGYLDTNICTFLPGAERVVFAQRLTRSDGVSETRLWTWDGTALKDELALPSPPSSLPVVRASPTTMYVNVEAADRNYSHIARIRLQP</sequence>
<comment type="caution">
    <text evidence="1">The sequence shown here is derived from an EMBL/GenBank/DDBJ whole genome shotgun (WGS) entry which is preliminary data.</text>
</comment>
<dbReference type="InterPro" id="IPR011044">
    <property type="entry name" value="Quino_amine_DH_bsu"/>
</dbReference>
<dbReference type="PROSITE" id="PS51257">
    <property type="entry name" value="PROKAR_LIPOPROTEIN"/>
    <property type="match status" value="1"/>
</dbReference>
<evidence type="ECO:0000313" key="1">
    <source>
        <dbReference type="EMBL" id="RKH70279.1"/>
    </source>
</evidence>
<name>A0A3A8QNB0_9BACT</name>